<dbReference type="GO" id="GO:0046872">
    <property type="term" value="F:metal ion binding"/>
    <property type="evidence" value="ECO:0007669"/>
    <property type="project" value="UniProtKB-KW"/>
</dbReference>
<evidence type="ECO:0000256" key="8">
    <source>
        <dbReference type="ARBA" id="ARBA00022801"/>
    </source>
</evidence>
<sequence>MDERIKTLAHNLVNYSCEVKENDKVYIHYIGEDTQELARQIIKEVYAAKGIPFIRFISNKVQRDILMECTQEQVELMAEVDGLEMSKMDCYIGIRGSNNVSELSDVPAEKMAIYDKYYNTPVHHEIRVKKTRWVVLRYPNASMAQLSNSSTEAFEDFYFKVCNLDYGKMDKAMQNLKSYMERTDKVRMTGPGTDLTFSIKGMNAIPCAGKCNIPDGEVYTAPVRDSVNGTLSYNTPSLYQGFTYENIVLTFENGKIINAVANDTKRINEVFDMDEGARYIGEFAIGVNPYVLEPMKDILFDEKIMGSIHFTPGSCYDDAYNGNHSSIHWDLVWIQRAEYGGGEIYFDDVLIRKDGKFVVPELECLNPENLI</sequence>
<dbReference type="EMBL" id="QGQD01000032">
    <property type="protein sequence ID" value="TLD01678.1"/>
    <property type="molecule type" value="Genomic_DNA"/>
</dbReference>
<evidence type="ECO:0000256" key="7">
    <source>
        <dbReference type="ARBA" id="ARBA00022723"/>
    </source>
</evidence>
<dbReference type="InterPro" id="IPR052170">
    <property type="entry name" value="M29_Exopeptidase"/>
</dbReference>
<dbReference type="Pfam" id="PF02073">
    <property type="entry name" value="Peptidase_M29"/>
    <property type="match status" value="1"/>
</dbReference>
<dbReference type="PANTHER" id="PTHR34448:SF1">
    <property type="entry name" value="BLL6088 PROTEIN"/>
    <property type="match status" value="1"/>
</dbReference>
<dbReference type="AlphaFoldDB" id="A0A4V6HS57"/>
<evidence type="ECO:0000256" key="4">
    <source>
        <dbReference type="ARBA" id="ARBA00008236"/>
    </source>
</evidence>
<keyword evidence="9" id="KW-0482">Metalloprotease</keyword>
<dbReference type="GO" id="GO:0004177">
    <property type="term" value="F:aminopeptidase activity"/>
    <property type="evidence" value="ECO:0007669"/>
    <property type="project" value="UniProtKB-KW"/>
</dbReference>
<keyword evidence="5 10" id="KW-0031">Aminopeptidase</keyword>
<evidence type="ECO:0000256" key="5">
    <source>
        <dbReference type="ARBA" id="ARBA00022438"/>
    </source>
</evidence>
<comment type="caution">
    <text evidence="10">The sequence shown here is derived from an EMBL/GenBank/DDBJ whole genome shotgun (WGS) entry which is preliminary data.</text>
</comment>
<proteinExistence type="inferred from homology"/>
<comment type="cofactor">
    <cofactor evidence="2">
        <name>Mg(2+)</name>
        <dbReference type="ChEBI" id="CHEBI:18420"/>
    </cofactor>
</comment>
<comment type="similarity">
    <text evidence="4">Belongs to the peptidase M29 family.</text>
</comment>
<dbReference type="GO" id="GO:0008237">
    <property type="term" value="F:metallopeptidase activity"/>
    <property type="evidence" value="ECO:0007669"/>
    <property type="project" value="UniProtKB-KW"/>
</dbReference>
<evidence type="ECO:0000256" key="3">
    <source>
        <dbReference type="ARBA" id="ARBA00001947"/>
    </source>
</evidence>
<protein>
    <submittedName>
        <fullName evidence="10">Aminopeptidase PepS</fullName>
        <ecNumber evidence="10">3.4.11.-</ecNumber>
    </submittedName>
</protein>
<evidence type="ECO:0000313" key="11">
    <source>
        <dbReference type="Proteomes" id="UP000306509"/>
    </source>
</evidence>
<evidence type="ECO:0000256" key="2">
    <source>
        <dbReference type="ARBA" id="ARBA00001946"/>
    </source>
</evidence>
<dbReference type="Proteomes" id="UP000306509">
    <property type="component" value="Unassembled WGS sequence"/>
</dbReference>
<keyword evidence="6" id="KW-0645">Protease</keyword>
<dbReference type="SUPFAM" id="SSF144052">
    <property type="entry name" value="Thermophilic metalloprotease-like"/>
    <property type="match status" value="1"/>
</dbReference>
<evidence type="ECO:0000313" key="10">
    <source>
        <dbReference type="EMBL" id="TLD01678.1"/>
    </source>
</evidence>
<gene>
    <name evidence="10" type="primary">pepS</name>
    <name evidence="10" type="ORF">DSM106044_01432</name>
</gene>
<dbReference type="EC" id="3.4.11.-" evidence="10"/>
<comment type="cofactor">
    <cofactor evidence="1">
        <name>Co(2+)</name>
        <dbReference type="ChEBI" id="CHEBI:48828"/>
    </cofactor>
</comment>
<organism evidence="10 11">
    <name type="scientific">Robinsoniella peoriensis</name>
    <dbReference type="NCBI Taxonomy" id="180332"/>
    <lineage>
        <taxon>Bacteria</taxon>
        <taxon>Bacillati</taxon>
        <taxon>Bacillota</taxon>
        <taxon>Clostridia</taxon>
        <taxon>Lachnospirales</taxon>
        <taxon>Lachnospiraceae</taxon>
        <taxon>Robinsoniella</taxon>
    </lineage>
</organism>
<name>A0A4V6HS57_9FIRM</name>
<keyword evidence="8 10" id="KW-0378">Hydrolase</keyword>
<dbReference type="InterPro" id="IPR035097">
    <property type="entry name" value="M29_N-terminal"/>
</dbReference>
<dbReference type="STRING" id="180332.GCA_000797495_05158"/>
<keyword evidence="7" id="KW-0479">Metal-binding</keyword>
<evidence type="ECO:0000256" key="1">
    <source>
        <dbReference type="ARBA" id="ARBA00001941"/>
    </source>
</evidence>
<comment type="cofactor">
    <cofactor evidence="3">
        <name>Zn(2+)</name>
        <dbReference type="ChEBI" id="CHEBI:29105"/>
    </cofactor>
</comment>
<dbReference type="PRINTS" id="PR00919">
    <property type="entry name" value="THERMOPTASE"/>
</dbReference>
<keyword evidence="11" id="KW-1185">Reference proteome</keyword>
<dbReference type="RefSeq" id="WP_047834429.1">
    <property type="nucleotide sequence ID" value="NZ_QGQD01000032.1"/>
</dbReference>
<evidence type="ECO:0000256" key="9">
    <source>
        <dbReference type="ARBA" id="ARBA00023049"/>
    </source>
</evidence>
<dbReference type="Gene3D" id="3.40.1830.10">
    <property type="entry name" value="Thermophilic metalloprotease (M29)"/>
    <property type="match status" value="1"/>
</dbReference>
<dbReference type="PANTHER" id="PTHR34448">
    <property type="entry name" value="AMINOPEPTIDASE"/>
    <property type="match status" value="1"/>
</dbReference>
<dbReference type="InterPro" id="IPR000787">
    <property type="entry name" value="Peptidase_M29"/>
</dbReference>
<dbReference type="GO" id="GO:0006508">
    <property type="term" value="P:proteolysis"/>
    <property type="evidence" value="ECO:0007669"/>
    <property type="project" value="UniProtKB-KW"/>
</dbReference>
<evidence type="ECO:0000256" key="6">
    <source>
        <dbReference type="ARBA" id="ARBA00022670"/>
    </source>
</evidence>
<accession>A0A4V6HS57</accession>
<reference evidence="10 11" key="1">
    <citation type="journal article" date="2019" name="Anaerobe">
        <title>Detection of Robinsoniella peoriensis in multiple bone samples of a trauma patient.</title>
        <authorList>
            <person name="Schrottner P."/>
            <person name="Hartwich K."/>
            <person name="Bunk B."/>
            <person name="Schober I."/>
            <person name="Helbig S."/>
            <person name="Rudolph W.W."/>
            <person name="Gunzer F."/>
        </authorList>
    </citation>
    <scope>NUCLEOTIDE SEQUENCE [LARGE SCALE GENOMIC DNA]</scope>
    <source>
        <strain evidence="10 11">DSM 106044</strain>
    </source>
</reference>